<dbReference type="SUPFAM" id="SSF109709">
    <property type="entry name" value="KorB DNA-binding domain-like"/>
    <property type="match status" value="1"/>
</dbReference>
<dbReference type="InterPro" id="IPR003115">
    <property type="entry name" value="ParB_N"/>
</dbReference>
<evidence type="ECO:0000256" key="3">
    <source>
        <dbReference type="SAM" id="MobiDB-lite"/>
    </source>
</evidence>
<keyword evidence="2" id="KW-0159">Chromosome partition</keyword>
<dbReference type="CDD" id="cd16387">
    <property type="entry name" value="ParB_N_Srx"/>
    <property type="match status" value="1"/>
</dbReference>
<dbReference type="GO" id="GO:0005694">
    <property type="term" value="C:chromosome"/>
    <property type="evidence" value="ECO:0007669"/>
    <property type="project" value="TreeGrafter"/>
</dbReference>
<dbReference type="Gene3D" id="1.10.10.730">
    <property type="entry name" value="KorB DNA-binding domain"/>
    <property type="match status" value="1"/>
</dbReference>
<comment type="caution">
    <text evidence="5">The sequence shown here is derived from an EMBL/GenBank/DDBJ whole genome shotgun (WGS) entry which is preliminary data.</text>
</comment>
<name>A0A2A2CG46_ECOLX</name>
<dbReference type="InterPro" id="IPR050336">
    <property type="entry name" value="Chromosome_partition/occlusion"/>
</dbReference>
<evidence type="ECO:0000313" key="5">
    <source>
        <dbReference type="EMBL" id="PAU25774.1"/>
    </source>
</evidence>
<dbReference type="InterPro" id="IPR041468">
    <property type="entry name" value="HTH_ParB/Spo0J"/>
</dbReference>
<dbReference type="InterPro" id="IPR004437">
    <property type="entry name" value="ParB/RepB/Spo0J"/>
</dbReference>
<dbReference type="InterPro" id="IPR036086">
    <property type="entry name" value="ParB/Sulfiredoxin_sf"/>
</dbReference>
<evidence type="ECO:0000256" key="1">
    <source>
        <dbReference type="ARBA" id="ARBA00006295"/>
    </source>
</evidence>
<dbReference type="Pfam" id="PF02195">
    <property type="entry name" value="ParB_N"/>
    <property type="match status" value="1"/>
</dbReference>
<dbReference type="Gene3D" id="3.90.1530.10">
    <property type="entry name" value="Conserved hypothetical protein from pyrococcus furiosus pfu- 392566-001, ParB domain"/>
    <property type="match status" value="1"/>
</dbReference>
<dbReference type="NCBIfam" id="TIGR00180">
    <property type="entry name" value="parB_part"/>
    <property type="match status" value="1"/>
</dbReference>
<reference evidence="5 6" key="1">
    <citation type="submission" date="2016-12" db="EMBL/GenBank/DDBJ databases">
        <title>Real-Time Genomic Investigation Underlying the Public Health Response to a Shiga Toxin-Producing Escherichia Coli O26:H11 Outbreak in a Nursery.</title>
        <authorList>
            <person name="Ferdous M."/>
            <person name="Moran-Gilad J."/>
            <person name="Rossen J.W."/>
            <person name="Gdalevich M."/>
        </authorList>
    </citation>
    <scope>NUCLEOTIDE SEQUENCE [LARGE SCALE GENOMIC DNA]</scope>
    <source>
        <strain evidence="5 6">STEC 514-2</strain>
    </source>
</reference>
<gene>
    <name evidence="5" type="ORF">BTQ06_04630</name>
</gene>
<dbReference type="GO" id="GO:0003677">
    <property type="term" value="F:DNA binding"/>
    <property type="evidence" value="ECO:0007669"/>
    <property type="project" value="InterPro"/>
</dbReference>
<dbReference type="Proteomes" id="UP000218543">
    <property type="component" value="Unassembled WGS sequence"/>
</dbReference>
<accession>A0A2A2CG46</accession>
<dbReference type="PANTHER" id="PTHR33375:SF1">
    <property type="entry name" value="CHROMOSOME-PARTITIONING PROTEIN PARB-RELATED"/>
    <property type="match status" value="1"/>
</dbReference>
<evidence type="ECO:0000256" key="2">
    <source>
        <dbReference type="ARBA" id="ARBA00022829"/>
    </source>
</evidence>
<proteinExistence type="inferred from homology"/>
<protein>
    <recommendedName>
        <fullName evidence="4">ParB-like N-terminal domain-containing protein</fullName>
    </recommendedName>
</protein>
<dbReference type="GO" id="GO:0007059">
    <property type="term" value="P:chromosome segregation"/>
    <property type="evidence" value="ECO:0007669"/>
    <property type="project" value="UniProtKB-KW"/>
</dbReference>
<dbReference type="AlphaFoldDB" id="A0A2A2CG46"/>
<evidence type="ECO:0000313" key="6">
    <source>
        <dbReference type="Proteomes" id="UP000218543"/>
    </source>
</evidence>
<feature type="domain" description="ParB-like N-terminal" evidence="4">
    <location>
        <begin position="35"/>
        <end position="125"/>
    </location>
</feature>
<dbReference type="Pfam" id="PF17762">
    <property type="entry name" value="HTH_ParB"/>
    <property type="match status" value="1"/>
</dbReference>
<organism evidence="5 6">
    <name type="scientific">Escherichia coli</name>
    <dbReference type="NCBI Taxonomy" id="562"/>
    <lineage>
        <taxon>Bacteria</taxon>
        <taxon>Pseudomonadati</taxon>
        <taxon>Pseudomonadota</taxon>
        <taxon>Gammaproteobacteria</taxon>
        <taxon>Enterobacterales</taxon>
        <taxon>Enterobacteriaceae</taxon>
        <taxon>Escherichia</taxon>
    </lineage>
</organism>
<feature type="region of interest" description="Disordered" evidence="3">
    <location>
        <begin position="211"/>
        <end position="248"/>
    </location>
</feature>
<feature type="compositionally biased region" description="Basic and acidic residues" evidence="3">
    <location>
        <begin position="225"/>
        <end position="234"/>
    </location>
</feature>
<feature type="compositionally biased region" description="Basic residues" evidence="3">
    <location>
        <begin position="235"/>
        <end position="248"/>
    </location>
</feature>
<dbReference type="RefSeq" id="WP_095585979.1">
    <property type="nucleotide sequence ID" value="NZ_CAJVCC010000032.1"/>
</dbReference>
<dbReference type="SUPFAM" id="SSF110849">
    <property type="entry name" value="ParB/Sulfiredoxin"/>
    <property type="match status" value="1"/>
</dbReference>
<dbReference type="EMBL" id="MRVZ01000012">
    <property type="protein sequence ID" value="PAU25774.1"/>
    <property type="molecule type" value="Genomic_DNA"/>
</dbReference>
<dbReference type="InterPro" id="IPR042075">
    <property type="entry name" value="KorB_DNA-db"/>
</dbReference>
<dbReference type="SMART" id="SM00470">
    <property type="entry name" value="ParB"/>
    <property type="match status" value="1"/>
</dbReference>
<dbReference type="GO" id="GO:0045881">
    <property type="term" value="P:positive regulation of sporulation resulting in formation of a cellular spore"/>
    <property type="evidence" value="ECO:0007669"/>
    <property type="project" value="TreeGrafter"/>
</dbReference>
<sequence>MSSLRKVYDTGAKQAKELEAQGKEHTPSVQRVGGFQVDPRIIRIIEGFNVRKVSQEHIDSIARAYEQGLPVPPVLVAVTADGTIELVDGEHRVRAAIQADMRRIPVFEFTGSEEERVAVAVASSQGRNLTPDERAMAYKRLHDKGWTDKEIAEKVGRSEGDVANHLLLAQCGREVLEMVARGDIKATPLFSLAREIGPAAVLGRVQKALEQKQAQMADPTPVPDPDAKVAEKPGRGTKKGSTKAPRPRLRASDLTLFGKKDYERVTELAAGLRFTGEITSDDADVMLLCRGELARELRELLNRYALAKGEE</sequence>
<dbReference type="PANTHER" id="PTHR33375">
    <property type="entry name" value="CHROMOSOME-PARTITIONING PROTEIN PARB-RELATED"/>
    <property type="match status" value="1"/>
</dbReference>
<evidence type="ECO:0000259" key="4">
    <source>
        <dbReference type="SMART" id="SM00470"/>
    </source>
</evidence>
<comment type="similarity">
    <text evidence="1">Belongs to the ParB family.</text>
</comment>